<evidence type="ECO:0000313" key="2">
    <source>
        <dbReference type="Proteomes" id="UP001196413"/>
    </source>
</evidence>
<dbReference type="EMBL" id="JAHQIW010003723">
    <property type="protein sequence ID" value="KAJ1359890.1"/>
    <property type="molecule type" value="Genomic_DNA"/>
</dbReference>
<proteinExistence type="predicted"/>
<protein>
    <submittedName>
        <fullName evidence="1">Uncharacterized protein</fullName>
    </submittedName>
</protein>
<sequence>MTSYLQTKKCRPVEDVAHNRPSSRYDTRSSRHAQIGYRPWTTVAQQENNLNMCWSQQN</sequence>
<name>A0AAD5QSB1_PARTN</name>
<keyword evidence="2" id="KW-1185">Reference proteome</keyword>
<gene>
    <name evidence="1" type="ORF">KIN20_018712</name>
</gene>
<evidence type="ECO:0000313" key="1">
    <source>
        <dbReference type="EMBL" id="KAJ1359890.1"/>
    </source>
</evidence>
<organism evidence="1 2">
    <name type="scientific">Parelaphostrongylus tenuis</name>
    <name type="common">Meningeal worm</name>
    <dbReference type="NCBI Taxonomy" id="148309"/>
    <lineage>
        <taxon>Eukaryota</taxon>
        <taxon>Metazoa</taxon>
        <taxon>Ecdysozoa</taxon>
        <taxon>Nematoda</taxon>
        <taxon>Chromadorea</taxon>
        <taxon>Rhabditida</taxon>
        <taxon>Rhabditina</taxon>
        <taxon>Rhabditomorpha</taxon>
        <taxon>Strongyloidea</taxon>
        <taxon>Metastrongylidae</taxon>
        <taxon>Parelaphostrongylus</taxon>
    </lineage>
</organism>
<dbReference type="AlphaFoldDB" id="A0AAD5QSB1"/>
<accession>A0AAD5QSB1</accession>
<dbReference type="Proteomes" id="UP001196413">
    <property type="component" value="Unassembled WGS sequence"/>
</dbReference>
<reference evidence="1" key="1">
    <citation type="submission" date="2021-06" db="EMBL/GenBank/DDBJ databases">
        <title>Parelaphostrongylus tenuis whole genome reference sequence.</title>
        <authorList>
            <person name="Garwood T.J."/>
            <person name="Larsen P.A."/>
            <person name="Fountain-Jones N.M."/>
            <person name="Garbe J.R."/>
            <person name="Macchietto M.G."/>
            <person name="Kania S.A."/>
            <person name="Gerhold R.W."/>
            <person name="Richards J.E."/>
            <person name="Wolf T.M."/>
        </authorList>
    </citation>
    <scope>NUCLEOTIDE SEQUENCE</scope>
    <source>
        <strain evidence="1">MNPRO001-30</strain>
        <tissue evidence="1">Meninges</tissue>
    </source>
</reference>
<comment type="caution">
    <text evidence="1">The sequence shown here is derived from an EMBL/GenBank/DDBJ whole genome shotgun (WGS) entry which is preliminary data.</text>
</comment>